<dbReference type="Pfam" id="PF19915">
    <property type="entry name" value="bpX0"/>
    <property type="match status" value="1"/>
</dbReference>
<protein>
    <submittedName>
        <fullName evidence="3">Uncharacterized protein</fullName>
    </submittedName>
</protein>
<gene>
    <name evidence="3" type="ORF">LZZ85_00015</name>
</gene>
<accession>A0ABS9KJX8</accession>
<evidence type="ECO:0000313" key="4">
    <source>
        <dbReference type="Proteomes" id="UP001165367"/>
    </source>
</evidence>
<dbReference type="RefSeq" id="WP_237867862.1">
    <property type="nucleotide sequence ID" value="NZ_JAKLTR010000001.1"/>
</dbReference>
<feature type="domain" description="MoxR-vWA-beta-propeller ternary system" evidence="2">
    <location>
        <begin position="721"/>
        <end position="803"/>
    </location>
</feature>
<dbReference type="EMBL" id="JAKLTR010000001">
    <property type="protein sequence ID" value="MCG2612633.1"/>
    <property type="molecule type" value="Genomic_DNA"/>
</dbReference>
<dbReference type="InterPro" id="IPR045553">
    <property type="entry name" value="bpX1"/>
</dbReference>
<keyword evidence="4" id="KW-1185">Reference proteome</keyword>
<dbReference type="Pfam" id="PF19917">
    <property type="entry name" value="bpX1"/>
    <property type="match status" value="1"/>
</dbReference>
<organism evidence="3 4">
    <name type="scientific">Terrimonas ginsenosidimutans</name>
    <dbReference type="NCBI Taxonomy" id="2908004"/>
    <lineage>
        <taxon>Bacteria</taxon>
        <taxon>Pseudomonadati</taxon>
        <taxon>Bacteroidota</taxon>
        <taxon>Chitinophagia</taxon>
        <taxon>Chitinophagales</taxon>
        <taxon>Chitinophagaceae</taxon>
        <taxon>Terrimonas</taxon>
    </lineage>
</organism>
<feature type="domain" description="MoxR-vWA-beta-propeller ternary system" evidence="1">
    <location>
        <begin position="36"/>
        <end position="188"/>
    </location>
</feature>
<proteinExistence type="predicted"/>
<evidence type="ECO:0000259" key="1">
    <source>
        <dbReference type="Pfam" id="PF19915"/>
    </source>
</evidence>
<dbReference type="Proteomes" id="UP001165367">
    <property type="component" value="Unassembled WGS sequence"/>
</dbReference>
<reference evidence="3" key="1">
    <citation type="submission" date="2022-01" db="EMBL/GenBank/DDBJ databases">
        <authorList>
            <person name="Jo J.-H."/>
            <person name="Im W.-T."/>
        </authorList>
    </citation>
    <scope>NUCLEOTIDE SEQUENCE</scope>
    <source>
        <strain evidence="3">NA20</strain>
    </source>
</reference>
<dbReference type="InterPro" id="IPR045554">
    <property type="entry name" value="bpX0"/>
</dbReference>
<evidence type="ECO:0000313" key="3">
    <source>
        <dbReference type="EMBL" id="MCG2612633.1"/>
    </source>
</evidence>
<name>A0ABS9KJX8_9BACT</name>
<evidence type="ECO:0000259" key="2">
    <source>
        <dbReference type="Pfam" id="PF19917"/>
    </source>
</evidence>
<sequence length="812" mass="92472">MIRAVENTINYFRPKQDYFWHWADNAGVIEWRINETTICFKDDLAFILRQFPEDKLPRLGSLLFVMYACNNKISSNEKFALRKMFDGETEVRVTRMNNAMIFLDLINSLPPSLRSGNKRVQLIKEIFSKEESNERESHPVSINELQSGRLDAELMIPQGYISSKDIMADFNCMVRASEKFPTLESLELFLRTGIESLPEPSDVEVPEEQYSEDLFDQLLEDTDTAGISRLARRLLSIINIPIHSRAGGEDSYGGIADITNRGNYDRLLLSELAQDDLLLTARLVNNEALYFRREEPPAEPRNRRIILIDSTIKMWGVPRVFAIASALAFTRNSKHGEQVEAYVLKESTYEKLSLNEKQGVINALSQLHPALHPGKALKSAVDELRKGEEAEFIFITEERQMKHAGFYADFFNVKEKISFNITVSRDGNIRFAEYVNGHSKLLNEATLDINEFLSTKSGKISKLSLSNQRRPSGIQSSDFKFFYPFPLPLLFLKRNISVNNRFIVKSPTGSAIVIDRSRRVLLLNSGFKGASELMKVIEPGIYSFDFSQRGVCYILVRSYDGKSILKLYTIELEECSISEKDLLPDILGTITDAGFCDDGFLYFFSDFVVYQYNFQEMLILKKIQYASLQEMNDVKQTTLKREKVDLVHMSGLMKSPNYQVIYKAESVFISYSREVVWGRFSLKLGELTGKLMFSDAPDYRRLVTATLSDETYFNGTKIKCRKAAFPDGSIALMDKRGVLHLKSADPSLPEVSVIAITSLPTAAYSSEIKFCGSRFFIDDIETPGVIPDDQFYAEYLLPFINHIIDNASSPKI</sequence>
<comment type="caution">
    <text evidence="3">The sequence shown here is derived from an EMBL/GenBank/DDBJ whole genome shotgun (WGS) entry which is preliminary data.</text>
</comment>